<dbReference type="RefSeq" id="WP_120543625.1">
    <property type="nucleotide sequence ID" value="NZ_RAVZ01000229.1"/>
</dbReference>
<keyword evidence="5" id="KW-0804">Transcription</keyword>
<dbReference type="NCBIfam" id="TIGR02937">
    <property type="entry name" value="sigma70-ECF"/>
    <property type="match status" value="1"/>
</dbReference>
<evidence type="ECO:0000313" key="10">
    <source>
        <dbReference type="Proteomes" id="UP000268094"/>
    </source>
</evidence>
<keyword evidence="3" id="KW-0731">Sigma factor</keyword>
<name>A0A3A8IAG0_9BACT</name>
<sequence length="222" mass="24912">MFIRGARSWAAANPPEAGSGEAAARAQQSADEAHLLLLVRRVQAGELSAFEQLYEATREDAARTLRHLVGNRVEVEDLLQETYLRLLTAVKGFRGESRFRTFLYRVCSNVALSHLRWKRRRPEDSFAEPPEVVAPGEDPERAAERRQAARLVEAALEKLKPKKRIVFVYHELCGMSPDEIALAVGSSVNTVRSRLHHARVEFTEAMQRLVVARPMGGPHGRP</sequence>
<dbReference type="Pfam" id="PF08281">
    <property type="entry name" value="Sigma70_r4_2"/>
    <property type="match status" value="1"/>
</dbReference>
<dbReference type="EMBL" id="RAVZ01000229">
    <property type="protein sequence ID" value="RKG80282.1"/>
    <property type="molecule type" value="Genomic_DNA"/>
</dbReference>
<dbReference type="PANTHER" id="PTHR43133">
    <property type="entry name" value="RNA POLYMERASE ECF-TYPE SIGMA FACTO"/>
    <property type="match status" value="1"/>
</dbReference>
<dbReference type="InterPro" id="IPR013324">
    <property type="entry name" value="RNA_pol_sigma_r3/r4-like"/>
</dbReference>
<dbReference type="SUPFAM" id="SSF88946">
    <property type="entry name" value="Sigma2 domain of RNA polymerase sigma factors"/>
    <property type="match status" value="1"/>
</dbReference>
<evidence type="ECO:0000256" key="1">
    <source>
        <dbReference type="ARBA" id="ARBA00010641"/>
    </source>
</evidence>
<evidence type="ECO:0000259" key="7">
    <source>
        <dbReference type="Pfam" id="PF04542"/>
    </source>
</evidence>
<proteinExistence type="inferred from homology"/>
<feature type="compositionally biased region" description="Low complexity" evidence="6">
    <location>
        <begin position="10"/>
        <end position="25"/>
    </location>
</feature>
<evidence type="ECO:0000256" key="2">
    <source>
        <dbReference type="ARBA" id="ARBA00023015"/>
    </source>
</evidence>
<dbReference type="InterPro" id="IPR013325">
    <property type="entry name" value="RNA_pol_sigma_r2"/>
</dbReference>
<dbReference type="Gene3D" id="1.10.1740.10">
    <property type="match status" value="1"/>
</dbReference>
<keyword evidence="2" id="KW-0805">Transcription regulation</keyword>
<dbReference type="GO" id="GO:0006352">
    <property type="term" value="P:DNA-templated transcription initiation"/>
    <property type="evidence" value="ECO:0007669"/>
    <property type="project" value="InterPro"/>
</dbReference>
<feature type="domain" description="RNA polymerase sigma factor 70 region 4 type 2" evidence="8">
    <location>
        <begin position="151"/>
        <end position="200"/>
    </location>
</feature>
<dbReference type="PANTHER" id="PTHR43133:SF8">
    <property type="entry name" value="RNA POLYMERASE SIGMA FACTOR HI_1459-RELATED"/>
    <property type="match status" value="1"/>
</dbReference>
<dbReference type="InterPro" id="IPR039425">
    <property type="entry name" value="RNA_pol_sigma-70-like"/>
</dbReference>
<dbReference type="GO" id="GO:0003677">
    <property type="term" value="F:DNA binding"/>
    <property type="evidence" value="ECO:0007669"/>
    <property type="project" value="UniProtKB-KW"/>
</dbReference>
<comment type="caution">
    <text evidence="9">The sequence shown here is derived from an EMBL/GenBank/DDBJ whole genome shotgun (WGS) entry which is preliminary data.</text>
</comment>
<evidence type="ECO:0000256" key="5">
    <source>
        <dbReference type="ARBA" id="ARBA00023163"/>
    </source>
</evidence>
<dbReference type="GO" id="GO:0016987">
    <property type="term" value="F:sigma factor activity"/>
    <property type="evidence" value="ECO:0007669"/>
    <property type="project" value="UniProtKB-KW"/>
</dbReference>
<evidence type="ECO:0000256" key="4">
    <source>
        <dbReference type="ARBA" id="ARBA00023125"/>
    </source>
</evidence>
<organism evidence="9 10">
    <name type="scientific">Corallococcus terminator</name>
    <dbReference type="NCBI Taxonomy" id="2316733"/>
    <lineage>
        <taxon>Bacteria</taxon>
        <taxon>Pseudomonadati</taxon>
        <taxon>Myxococcota</taxon>
        <taxon>Myxococcia</taxon>
        <taxon>Myxococcales</taxon>
        <taxon>Cystobacterineae</taxon>
        <taxon>Myxococcaceae</taxon>
        <taxon>Corallococcus</taxon>
    </lineage>
</organism>
<comment type="similarity">
    <text evidence="1">Belongs to the sigma-70 factor family. ECF subfamily.</text>
</comment>
<dbReference type="InterPro" id="IPR036388">
    <property type="entry name" value="WH-like_DNA-bd_sf"/>
</dbReference>
<reference evidence="10" key="1">
    <citation type="submission" date="2018-09" db="EMBL/GenBank/DDBJ databases">
        <authorList>
            <person name="Livingstone P.G."/>
            <person name="Whitworth D.E."/>
        </authorList>
    </citation>
    <scope>NUCLEOTIDE SEQUENCE [LARGE SCALE GENOMIC DNA]</scope>
    <source>
        <strain evidence="10">CA054A</strain>
    </source>
</reference>
<evidence type="ECO:0000259" key="8">
    <source>
        <dbReference type="Pfam" id="PF08281"/>
    </source>
</evidence>
<dbReference type="InterPro" id="IPR007627">
    <property type="entry name" value="RNA_pol_sigma70_r2"/>
</dbReference>
<dbReference type="InterPro" id="IPR013249">
    <property type="entry name" value="RNA_pol_sigma70_r4_t2"/>
</dbReference>
<dbReference type="Proteomes" id="UP000268094">
    <property type="component" value="Unassembled WGS sequence"/>
</dbReference>
<evidence type="ECO:0000256" key="6">
    <source>
        <dbReference type="SAM" id="MobiDB-lite"/>
    </source>
</evidence>
<protein>
    <submittedName>
        <fullName evidence="9">RNA polymerase sigma factor</fullName>
    </submittedName>
</protein>
<dbReference type="OrthoDB" id="5507391at2"/>
<dbReference type="Pfam" id="PF04542">
    <property type="entry name" value="Sigma70_r2"/>
    <property type="match status" value="1"/>
</dbReference>
<dbReference type="Gene3D" id="1.10.10.10">
    <property type="entry name" value="Winged helix-like DNA-binding domain superfamily/Winged helix DNA-binding domain"/>
    <property type="match status" value="1"/>
</dbReference>
<dbReference type="InterPro" id="IPR014284">
    <property type="entry name" value="RNA_pol_sigma-70_dom"/>
</dbReference>
<gene>
    <name evidence="9" type="ORF">D7V88_27670</name>
</gene>
<evidence type="ECO:0000256" key="3">
    <source>
        <dbReference type="ARBA" id="ARBA00023082"/>
    </source>
</evidence>
<keyword evidence="4" id="KW-0238">DNA-binding</keyword>
<accession>A0A3A8IAG0</accession>
<dbReference type="SUPFAM" id="SSF88659">
    <property type="entry name" value="Sigma3 and sigma4 domains of RNA polymerase sigma factors"/>
    <property type="match status" value="1"/>
</dbReference>
<feature type="domain" description="RNA polymerase sigma-70 region 2" evidence="7">
    <location>
        <begin position="53"/>
        <end position="120"/>
    </location>
</feature>
<feature type="region of interest" description="Disordered" evidence="6">
    <location>
        <begin position="1"/>
        <end position="25"/>
    </location>
</feature>
<evidence type="ECO:0000313" key="9">
    <source>
        <dbReference type="EMBL" id="RKG80282.1"/>
    </source>
</evidence>
<dbReference type="AlphaFoldDB" id="A0A3A8IAG0"/>
<keyword evidence="10" id="KW-1185">Reference proteome</keyword>